<evidence type="ECO:0000256" key="1">
    <source>
        <dbReference type="SAM" id="Phobius"/>
    </source>
</evidence>
<feature type="transmembrane region" description="Helical" evidence="1">
    <location>
        <begin position="299"/>
        <end position="320"/>
    </location>
</feature>
<dbReference type="STRING" id="861450.HMPREF0080_00828"/>
<dbReference type="AlphaFoldDB" id="G9YGR1"/>
<name>G9YGR1_9FIRM</name>
<dbReference type="Proteomes" id="UP000005481">
    <property type="component" value="Unassembled WGS sequence"/>
</dbReference>
<dbReference type="OrthoDB" id="9765532at2"/>
<feature type="transmembrane region" description="Helical" evidence="1">
    <location>
        <begin position="210"/>
        <end position="228"/>
    </location>
</feature>
<dbReference type="eggNOG" id="COG1055">
    <property type="taxonomic scope" value="Bacteria"/>
</dbReference>
<keyword evidence="1" id="KW-1133">Transmembrane helix</keyword>
<evidence type="ECO:0000313" key="2">
    <source>
        <dbReference type="EMBL" id="EHM41699.1"/>
    </source>
</evidence>
<dbReference type="InterPro" id="IPR031566">
    <property type="entry name" value="CitMHS_2"/>
</dbReference>
<dbReference type="EMBL" id="AGCJ01000029">
    <property type="protein sequence ID" value="EHM41699.1"/>
    <property type="molecule type" value="Genomic_DNA"/>
</dbReference>
<keyword evidence="1" id="KW-0472">Membrane</keyword>
<organism evidence="2 3">
    <name type="scientific">Anaeroglobus geminatus F0357</name>
    <dbReference type="NCBI Taxonomy" id="861450"/>
    <lineage>
        <taxon>Bacteria</taxon>
        <taxon>Bacillati</taxon>
        <taxon>Bacillota</taxon>
        <taxon>Negativicutes</taxon>
        <taxon>Veillonellales</taxon>
        <taxon>Veillonellaceae</taxon>
        <taxon>Anaeroglobus</taxon>
    </lineage>
</organism>
<dbReference type="RefSeq" id="WP_006789817.1">
    <property type="nucleotide sequence ID" value="NZ_JH417579.1"/>
</dbReference>
<feature type="transmembrane region" description="Helical" evidence="1">
    <location>
        <begin position="35"/>
        <end position="56"/>
    </location>
</feature>
<gene>
    <name evidence="2" type="ORF">HMPREF0080_00828</name>
</gene>
<feature type="transmembrane region" description="Helical" evidence="1">
    <location>
        <begin position="260"/>
        <end position="279"/>
    </location>
</feature>
<feature type="transmembrane region" description="Helical" evidence="1">
    <location>
        <begin position="417"/>
        <end position="436"/>
    </location>
</feature>
<proteinExistence type="predicted"/>
<feature type="transmembrane region" description="Helical" evidence="1">
    <location>
        <begin position="392"/>
        <end position="411"/>
    </location>
</feature>
<keyword evidence="1" id="KW-0812">Transmembrane</keyword>
<keyword evidence="3" id="KW-1185">Reference proteome</keyword>
<feature type="transmembrane region" description="Helical" evidence="1">
    <location>
        <begin position="98"/>
        <end position="120"/>
    </location>
</feature>
<dbReference type="HOGENOM" id="CLU_034923_0_0_9"/>
<accession>G9YGR1</accession>
<comment type="caution">
    <text evidence="2">The sequence shown here is derived from an EMBL/GenBank/DDBJ whole genome shotgun (WGS) entry which is preliminary data.</text>
</comment>
<reference evidence="2 3" key="1">
    <citation type="submission" date="2011-08" db="EMBL/GenBank/DDBJ databases">
        <authorList>
            <person name="Weinstock G."/>
            <person name="Sodergren E."/>
            <person name="Clifton S."/>
            <person name="Fulton L."/>
            <person name="Fulton B."/>
            <person name="Courtney L."/>
            <person name="Fronick C."/>
            <person name="Harrison M."/>
            <person name="Strong C."/>
            <person name="Farmer C."/>
            <person name="Delahaunty K."/>
            <person name="Markovic C."/>
            <person name="Hall O."/>
            <person name="Minx P."/>
            <person name="Tomlinson C."/>
            <person name="Mitreva M."/>
            <person name="Hou S."/>
            <person name="Chen J."/>
            <person name="Wollam A."/>
            <person name="Pepin K.H."/>
            <person name="Johnson M."/>
            <person name="Bhonagiri V."/>
            <person name="Zhang X."/>
            <person name="Suruliraj S."/>
            <person name="Warren W."/>
            <person name="Chinwalla A."/>
            <person name="Mardis E.R."/>
            <person name="Wilson R.K."/>
        </authorList>
    </citation>
    <scope>NUCLEOTIDE SEQUENCE [LARGE SCALE GENOMIC DNA]</scope>
    <source>
        <strain evidence="2 3">F0357</strain>
    </source>
</reference>
<feature type="transmembrane region" description="Helical" evidence="1">
    <location>
        <begin position="171"/>
        <end position="190"/>
    </location>
</feature>
<feature type="transmembrane region" description="Helical" evidence="1">
    <location>
        <begin position="132"/>
        <end position="159"/>
    </location>
</feature>
<protein>
    <submittedName>
        <fullName evidence="2">Tat pathway signal sequence domain protein</fullName>
    </submittedName>
</protein>
<feature type="transmembrane region" description="Helical" evidence="1">
    <location>
        <begin position="341"/>
        <end position="361"/>
    </location>
</feature>
<sequence>MKKTHKFFLSFFTVFMTNIMPILANDTHEALEASLPVWSVLPFVGMLLSIAVIPLVKPHWWEKNMHVASGFWSLVFILPYAYAYGVSEAWFHFLESILLDYVPFIVLLFGLFVAAGGIAIKGTLPGTPKVNSLLLLIGTLLASWIGTTGAAMVMIRPLIRANRWRRKSVHVIVFFIFLVANIGGCLTPLGDPPLFMGFQRGVPFTWTFHLIPMLAVNMAVLFIAFYFLDSYFCKKELSEGRSPLDELAESEKEPIRIEGLHNVIFIIMIIAGVIANGVLPKEVEFFANNAGGIQVYDELVFPYATLVEIIIILIAAFLSLKTTKESTHELNGFSHAPMIEVATLFIGIFITMIPALIFLKIHGSQLGIHAPWQLFWATGLLSSFLDNTPTYLVFLQTAGAIGSTTGIATSVGTVSHAMLEAVSAGAVFMGANTYIGNAPNFMVKAIAEENGIRMPSFFGYMGWSAAILVPTFIIDTVIFFF</sequence>
<evidence type="ECO:0000313" key="3">
    <source>
        <dbReference type="Proteomes" id="UP000005481"/>
    </source>
</evidence>
<feature type="transmembrane region" description="Helical" evidence="1">
    <location>
        <begin position="457"/>
        <end position="480"/>
    </location>
</feature>
<dbReference type="Pfam" id="PF16980">
    <property type="entry name" value="CitMHS_2"/>
    <property type="match status" value="1"/>
</dbReference>
<dbReference type="PATRIC" id="fig|861450.3.peg.784"/>
<feature type="transmembrane region" description="Helical" evidence="1">
    <location>
        <begin position="6"/>
        <end position="23"/>
    </location>
</feature>